<evidence type="ECO:0000313" key="2">
    <source>
        <dbReference type="Proteomes" id="UP001186047"/>
    </source>
</evidence>
<dbReference type="EMBL" id="JAWHVL010000039">
    <property type="protein sequence ID" value="MDV2633643.1"/>
    <property type="molecule type" value="Genomic_DNA"/>
</dbReference>
<reference evidence="1" key="1">
    <citation type="submission" date="2023-10" db="EMBL/GenBank/DDBJ databases">
        <title>Production of high quality cheese from raw caw milk (raw cheese).</title>
        <authorList>
            <person name="Samouris G."/>
        </authorList>
    </citation>
    <scope>NUCLEOTIDE SEQUENCE</scope>
    <source>
        <strain evidence="1">M17-3</strain>
    </source>
</reference>
<sequence>MEIKIIDKSDWVSYQKLRLTALKVAHEAFGSTYEREVQFIEQ</sequence>
<evidence type="ECO:0000313" key="1">
    <source>
        <dbReference type="EMBL" id="MDV2633643.1"/>
    </source>
</evidence>
<dbReference type="AlphaFoldDB" id="A0AAE4NRT3"/>
<dbReference type="RefSeq" id="WP_017864813.1">
    <property type="nucleotide sequence ID" value="NZ_CP059049.1"/>
</dbReference>
<name>A0AAE4NRT3_9LACT</name>
<accession>A0AAE4NRT3</accession>
<evidence type="ECO:0008006" key="3">
    <source>
        <dbReference type="Google" id="ProtNLM"/>
    </source>
</evidence>
<organism evidence="1 2">
    <name type="scientific">Lactococcus lactis</name>
    <dbReference type="NCBI Taxonomy" id="1358"/>
    <lineage>
        <taxon>Bacteria</taxon>
        <taxon>Bacillati</taxon>
        <taxon>Bacillota</taxon>
        <taxon>Bacilli</taxon>
        <taxon>Lactobacillales</taxon>
        <taxon>Streptococcaceae</taxon>
        <taxon>Lactococcus</taxon>
    </lineage>
</organism>
<protein>
    <recommendedName>
        <fullName evidence="3">GNAT family N-acetyltransferase</fullName>
    </recommendedName>
</protein>
<gene>
    <name evidence="1" type="ORF">RZO31_12360</name>
</gene>
<dbReference type="Proteomes" id="UP001186047">
    <property type="component" value="Unassembled WGS sequence"/>
</dbReference>
<proteinExistence type="predicted"/>
<comment type="caution">
    <text evidence="1">The sequence shown here is derived from an EMBL/GenBank/DDBJ whole genome shotgun (WGS) entry which is preliminary data.</text>
</comment>